<dbReference type="OrthoDB" id="9061072at2"/>
<dbReference type="GO" id="GO:0022857">
    <property type="term" value="F:transmembrane transporter activity"/>
    <property type="evidence" value="ECO:0007669"/>
    <property type="project" value="InterPro"/>
</dbReference>
<evidence type="ECO:0000313" key="11">
    <source>
        <dbReference type="EMBL" id="SNT65594.1"/>
    </source>
</evidence>
<accession>A0A239PG87</accession>
<keyword evidence="6 9" id="KW-0812">Transmembrane</keyword>
<gene>
    <name evidence="11" type="ORF">SAMN05421812_12443</name>
</gene>
<dbReference type="PANTHER" id="PTHR23535:SF2">
    <property type="entry name" value="SUGAR EFFLUX TRANSPORTER A-RELATED"/>
    <property type="match status" value="1"/>
</dbReference>
<dbReference type="Gene3D" id="1.20.1250.20">
    <property type="entry name" value="MFS general substrate transporter like domains"/>
    <property type="match status" value="1"/>
</dbReference>
<dbReference type="PANTHER" id="PTHR23535">
    <property type="entry name" value="SUGAR EFFLUX TRANSPORTER A-RELATED"/>
    <property type="match status" value="1"/>
</dbReference>
<feature type="transmembrane region" description="Helical" evidence="9">
    <location>
        <begin position="22"/>
        <end position="42"/>
    </location>
</feature>
<feature type="transmembrane region" description="Helical" evidence="9">
    <location>
        <begin position="54"/>
        <end position="74"/>
    </location>
</feature>
<evidence type="ECO:0000256" key="5">
    <source>
        <dbReference type="ARBA" id="ARBA00022597"/>
    </source>
</evidence>
<evidence type="ECO:0000256" key="1">
    <source>
        <dbReference type="ARBA" id="ARBA00004651"/>
    </source>
</evidence>
<dbReference type="InterPro" id="IPR011701">
    <property type="entry name" value="MFS"/>
</dbReference>
<keyword evidence="3" id="KW-0813">Transport</keyword>
<evidence type="ECO:0000256" key="7">
    <source>
        <dbReference type="ARBA" id="ARBA00022989"/>
    </source>
</evidence>
<feature type="transmembrane region" description="Helical" evidence="9">
    <location>
        <begin position="122"/>
        <end position="140"/>
    </location>
</feature>
<keyword evidence="12" id="KW-1185">Reference proteome</keyword>
<keyword evidence="5" id="KW-0762">Sugar transport</keyword>
<keyword evidence="7 9" id="KW-1133">Transmembrane helix</keyword>
<organism evidence="11 12">
    <name type="scientific">Asanoa hainanensis</name>
    <dbReference type="NCBI Taxonomy" id="560556"/>
    <lineage>
        <taxon>Bacteria</taxon>
        <taxon>Bacillati</taxon>
        <taxon>Actinomycetota</taxon>
        <taxon>Actinomycetes</taxon>
        <taxon>Micromonosporales</taxon>
        <taxon>Micromonosporaceae</taxon>
        <taxon>Asanoa</taxon>
    </lineage>
</organism>
<dbReference type="Proteomes" id="UP000198362">
    <property type="component" value="Unassembled WGS sequence"/>
</dbReference>
<evidence type="ECO:0000313" key="12">
    <source>
        <dbReference type="Proteomes" id="UP000198362"/>
    </source>
</evidence>
<evidence type="ECO:0000256" key="2">
    <source>
        <dbReference type="ARBA" id="ARBA00006523"/>
    </source>
</evidence>
<proteinExistence type="inferred from homology"/>
<reference evidence="11 12" key="1">
    <citation type="submission" date="2017-06" db="EMBL/GenBank/DDBJ databases">
        <authorList>
            <person name="Kim H.J."/>
            <person name="Triplett B.A."/>
        </authorList>
    </citation>
    <scope>NUCLEOTIDE SEQUENCE [LARGE SCALE GENOMIC DNA]</scope>
    <source>
        <strain evidence="11 12">CGMCC 4.5593</strain>
    </source>
</reference>
<evidence type="ECO:0000256" key="6">
    <source>
        <dbReference type="ARBA" id="ARBA00022692"/>
    </source>
</evidence>
<feature type="domain" description="Major facilitator superfamily (MFS) profile" evidence="10">
    <location>
        <begin position="1"/>
        <end position="180"/>
    </location>
</feature>
<dbReference type="InterPro" id="IPR020846">
    <property type="entry name" value="MFS_dom"/>
</dbReference>
<evidence type="ECO:0000256" key="9">
    <source>
        <dbReference type="SAM" id="Phobius"/>
    </source>
</evidence>
<sequence>MGFSAAAPQIASFLVIDLGGSLTAAGLFSLTNLTAPVAGYLVGARSDRTGRRLGLFRGCAVAGFVGWTAIAFSTQLWMPYVLGAVLLAFAGAATSQLFAAIHDELTARPDPGNDGVVAIVRMALTAGWVVGPVAGAFLAAQTSPRTMLFASALVTLAQVIPLRTPTRSRTCHQPPTSTWA</sequence>
<dbReference type="AlphaFoldDB" id="A0A239PG87"/>
<dbReference type="InterPro" id="IPR036259">
    <property type="entry name" value="MFS_trans_sf"/>
</dbReference>
<evidence type="ECO:0000256" key="8">
    <source>
        <dbReference type="ARBA" id="ARBA00023136"/>
    </source>
</evidence>
<protein>
    <submittedName>
        <fullName evidence="11">MFS transporter, SET family, sugar efflux transporter</fullName>
    </submittedName>
</protein>
<feature type="transmembrane region" description="Helical" evidence="9">
    <location>
        <begin position="80"/>
        <end position="101"/>
    </location>
</feature>
<name>A0A239PG87_9ACTN</name>
<comment type="subcellular location">
    <subcellularLocation>
        <location evidence="1">Cell membrane</location>
        <topology evidence="1">Multi-pass membrane protein</topology>
    </subcellularLocation>
</comment>
<evidence type="ECO:0000256" key="4">
    <source>
        <dbReference type="ARBA" id="ARBA00022475"/>
    </source>
</evidence>
<keyword evidence="4" id="KW-1003">Cell membrane</keyword>
<dbReference type="EMBL" id="FZPH01000024">
    <property type="protein sequence ID" value="SNT65594.1"/>
    <property type="molecule type" value="Genomic_DNA"/>
</dbReference>
<comment type="similarity">
    <text evidence="2">Belongs to the major facilitator superfamily. Set transporter family.</text>
</comment>
<evidence type="ECO:0000256" key="3">
    <source>
        <dbReference type="ARBA" id="ARBA00022448"/>
    </source>
</evidence>
<dbReference type="Pfam" id="PF07690">
    <property type="entry name" value="MFS_1"/>
    <property type="match status" value="1"/>
</dbReference>
<dbReference type="SUPFAM" id="SSF103473">
    <property type="entry name" value="MFS general substrate transporter"/>
    <property type="match status" value="1"/>
</dbReference>
<evidence type="ECO:0000259" key="10">
    <source>
        <dbReference type="PROSITE" id="PS50850"/>
    </source>
</evidence>
<keyword evidence="8 9" id="KW-0472">Membrane</keyword>
<dbReference type="GO" id="GO:0005886">
    <property type="term" value="C:plasma membrane"/>
    <property type="evidence" value="ECO:0007669"/>
    <property type="project" value="UniProtKB-SubCell"/>
</dbReference>
<dbReference type="PROSITE" id="PS50850">
    <property type="entry name" value="MFS"/>
    <property type="match status" value="1"/>
</dbReference>